<dbReference type="KEGG" id="spu:752316"/>
<reference evidence="3" key="2">
    <citation type="submission" date="2021-01" db="UniProtKB">
        <authorList>
            <consortium name="EnsemblMetazoa"/>
        </authorList>
    </citation>
    <scope>IDENTIFICATION</scope>
</reference>
<dbReference type="OMA" id="YFMDQLE"/>
<accession>A0A7M7MXF3</accession>
<evidence type="ECO:0000256" key="2">
    <source>
        <dbReference type="SAM" id="MobiDB-lite"/>
    </source>
</evidence>
<dbReference type="OrthoDB" id="10051475at2759"/>
<dbReference type="CTD" id="69668"/>
<dbReference type="EnsemblMetazoa" id="XM_030972084">
    <property type="protein sequence ID" value="XP_030827944"/>
    <property type="gene ID" value="LOC752316"/>
</dbReference>
<feature type="compositionally biased region" description="Basic and acidic residues" evidence="2">
    <location>
        <begin position="92"/>
        <end position="101"/>
    </location>
</feature>
<dbReference type="InterPro" id="IPR040357">
    <property type="entry name" value="Vma22/CCDC115"/>
</dbReference>
<dbReference type="GO" id="GO:0070072">
    <property type="term" value="P:vacuolar proton-transporting V-type ATPase complex assembly"/>
    <property type="evidence" value="ECO:0007669"/>
    <property type="project" value="InterPro"/>
</dbReference>
<keyword evidence="4" id="KW-1185">Reference proteome</keyword>
<evidence type="ECO:0000313" key="4">
    <source>
        <dbReference type="Proteomes" id="UP000007110"/>
    </source>
</evidence>
<sequence length="232" mass="26030">MSLKEVCEELDELAVNYFQTLEELSEQRRRFEKFIKEGFLNLSKARFSMGIGAVSSLQYDTTSMCPLAHVVTSKEDDCHSFEVCRTKAMKRSERKSLEGNESRANQSTTTTDDNTAVRRRRPLSSSPTDGVETLTAEMDQLTTSPEETTTTTARQDIPTDPLLWFGVLVPQPLRHGQQNFVEAIEACTVLASLQNKLDTAYAQYRSKLRVKYDIINKTKNGDSSLANGAITT</sequence>
<dbReference type="FunCoup" id="A0A7M7MXF3">
    <property type="interactions" value="1351"/>
</dbReference>
<proteinExistence type="predicted"/>
<organism evidence="3 4">
    <name type="scientific">Strongylocentrotus purpuratus</name>
    <name type="common">Purple sea urchin</name>
    <dbReference type="NCBI Taxonomy" id="7668"/>
    <lineage>
        <taxon>Eukaryota</taxon>
        <taxon>Metazoa</taxon>
        <taxon>Echinodermata</taxon>
        <taxon>Eleutherozoa</taxon>
        <taxon>Echinozoa</taxon>
        <taxon>Echinoidea</taxon>
        <taxon>Euechinoidea</taxon>
        <taxon>Echinacea</taxon>
        <taxon>Camarodonta</taxon>
        <taxon>Echinidea</taxon>
        <taxon>Strongylocentrotidae</taxon>
        <taxon>Strongylocentrotus</taxon>
    </lineage>
</organism>
<dbReference type="Pfam" id="PF21730">
    <property type="entry name" value="Vma22_CCDC115"/>
    <property type="match status" value="2"/>
</dbReference>
<reference evidence="4" key="1">
    <citation type="submission" date="2015-02" db="EMBL/GenBank/DDBJ databases">
        <title>Genome sequencing for Strongylocentrotus purpuratus.</title>
        <authorList>
            <person name="Murali S."/>
            <person name="Liu Y."/>
            <person name="Vee V."/>
            <person name="English A."/>
            <person name="Wang M."/>
            <person name="Skinner E."/>
            <person name="Han Y."/>
            <person name="Muzny D.M."/>
            <person name="Worley K.C."/>
            <person name="Gibbs R.A."/>
        </authorList>
    </citation>
    <scope>NUCLEOTIDE SEQUENCE</scope>
</reference>
<protein>
    <recommendedName>
        <fullName evidence="1">Vacuolar ATPase assembly protein VMA22</fullName>
    </recommendedName>
</protein>
<dbReference type="InParanoid" id="A0A7M7MXF3"/>
<evidence type="ECO:0000256" key="1">
    <source>
        <dbReference type="ARBA" id="ARBA00093634"/>
    </source>
</evidence>
<name>A0A7M7MXF3_STRPU</name>
<dbReference type="Proteomes" id="UP000007110">
    <property type="component" value="Unassembled WGS sequence"/>
</dbReference>
<dbReference type="RefSeq" id="XP_030827944.1">
    <property type="nucleotide sequence ID" value="XM_030972084.1"/>
</dbReference>
<dbReference type="PANTHER" id="PTHR31996">
    <property type="entry name" value="COILED-COIL DOMAIN-CONTAINING PROTEIN 115"/>
    <property type="match status" value="1"/>
</dbReference>
<feature type="region of interest" description="Disordered" evidence="2">
    <location>
        <begin position="92"/>
        <end position="132"/>
    </location>
</feature>
<evidence type="ECO:0000313" key="3">
    <source>
        <dbReference type="EnsemblMetazoa" id="XP_030827944"/>
    </source>
</evidence>
<dbReference type="PANTHER" id="PTHR31996:SF2">
    <property type="entry name" value="COILED-COIL DOMAIN-CONTAINING PROTEIN 115"/>
    <property type="match status" value="1"/>
</dbReference>
<dbReference type="AlphaFoldDB" id="A0A7M7MXF3"/>
<feature type="compositionally biased region" description="Polar residues" evidence="2">
    <location>
        <begin position="102"/>
        <end position="114"/>
    </location>
</feature>
<dbReference type="GeneID" id="752316"/>
<dbReference type="GO" id="GO:0051082">
    <property type="term" value="F:unfolded protein binding"/>
    <property type="evidence" value="ECO:0000318"/>
    <property type="project" value="GO_Central"/>
</dbReference>